<dbReference type="InterPro" id="IPR010260">
    <property type="entry name" value="AlpA"/>
</dbReference>
<dbReference type="PANTHER" id="PTHR36154:SF1">
    <property type="entry name" value="DNA-BINDING TRANSCRIPTIONAL ACTIVATOR ALPA"/>
    <property type="match status" value="1"/>
</dbReference>
<keyword evidence="2" id="KW-1185">Reference proteome</keyword>
<dbReference type="InterPro" id="IPR052931">
    <property type="entry name" value="Prophage_regulatory_activator"/>
</dbReference>
<dbReference type="PANTHER" id="PTHR36154">
    <property type="entry name" value="DNA-BINDING TRANSCRIPTIONAL ACTIVATOR ALPA"/>
    <property type="match status" value="1"/>
</dbReference>
<accession>A0ABV9EZT2</accession>
<comment type="caution">
    <text evidence="1">The sequence shown here is derived from an EMBL/GenBank/DDBJ whole genome shotgun (WGS) entry which is preliminary data.</text>
</comment>
<gene>
    <name evidence="1" type="ORF">ACFO3E_07085</name>
</gene>
<sequence>MDQDRYLRRKEVEALTGLSTASIYRLMAEGLFVRPFRVGKNAVRWRYSEVSEWLSSRPRTKGGWLLSPSFSFNP</sequence>
<dbReference type="RefSeq" id="WP_380803453.1">
    <property type="nucleotide sequence ID" value="NZ_JBHSFZ010000008.1"/>
</dbReference>
<reference evidence="2" key="1">
    <citation type="journal article" date="2019" name="Int. J. Syst. Evol. Microbiol.">
        <title>The Global Catalogue of Microorganisms (GCM) 10K type strain sequencing project: providing services to taxonomists for standard genome sequencing and annotation.</title>
        <authorList>
            <consortium name="The Broad Institute Genomics Platform"/>
            <consortium name="The Broad Institute Genome Sequencing Center for Infectious Disease"/>
            <person name="Wu L."/>
            <person name="Ma J."/>
        </authorList>
    </citation>
    <scope>NUCLEOTIDE SEQUENCE [LARGE SCALE GENOMIC DNA]</scope>
    <source>
        <strain evidence="2">NBRC 103632</strain>
    </source>
</reference>
<dbReference type="Pfam" id="PF05930">
    <property type="entry name" value="Phage_AlpA"/>
    <property type="match status" value="1"/>
</dbReference>
<dbReference type="Proteomes" id="UP001595957">
    <property type="component" value="Unassembled WGS sequence"/>
</dbReference>
<evidence type="ECO:0000313" key="1">
    <source>
        <dbReference type="EMBL" id="MFC4593956.1"/>
    </source>
</evidence>
<organism evidence="1 2">
    <name type="scientific">Sphingobium tyrosinilyticum</name>
    <dbReference type="NCBI Taxonomy" id="2715436"/>
    <lineage>
        <taxon>Bacteria</taxon>
        <taxon>Pseudomonadati</taxon>
        <taxon>Pseudomonadota</taxon>
        <taxon>Alphaproteobacteria</taxon>
        <taxon>Sphingomonadales</taxon>
        <taxon>Sphingomonadaceae</taxon>
        <taxon>Sphingobium</taxon>
    </lineage>
</organism>
<dbReference type="EMBL" id="JBHSFZ010000008">
    <property type="protein sequence ID" value="MFC4593956.1"/>
    <property type="molecule type" value="Genomic_DNA"/>
</dbReference>
<dbReference type="SUPFAM" id="SSF46955">
    <property type="entry name" value="Putative DNA-binding domain"/>
    <property type="match status" value="1"/>
</dbReference>
<dbReference type="Gene3D" id="1.10.238.160">
    <property type="match status" value="1"/>
</dbReference>
<evidence type="ECO:0000313" key="2">
    <source>
        <dbReference type="Proteomes" id="UP001595957"/>
    </source>
</evidence>
<protein>
    <submittedName>
        <fullName evidence="1">Helix-turn-helix transcriptional regulator</fullName>
    </submittedName>
</protein>
<name>A0ABV9EZT2_9SPHN</name>
<proteinExistence type="predicted"/>
<dbReference type="InterPro" id="IPR009061">
    <property type="entry name" value="DNA-bd_dom_put_sf"/>
</dbReference>